<dbReference type="GO" id="GO:0071555">
    <property type="term" value="P:cell wall organization"/>
    <property type="evidence" value="ECO:0007669"/>
    <property type="project" value="UniProtKB-KW"/>
</dbReference>
<dbReference type="SUPFAM" id="SSF56601">
    <property type="entry name" value="beta-lactamase/transpeptidase-like"/>
    <property type="match status" value="1"/>
</dbReference>
<evidence type="ECO:0000256" key="5">
    <source>
        <dbReference type="ARBA" id="ARBA00022645"/>
    </source>
</evidence>
<evidence type="ECO:0000256" key="8">
    <source>
        <dbReference type="ARBA" id="ARBA00022679"/>
    </source>
</evidence>
<dbReference type="PANTHER" id="PTHR32282">
    <property type="entry name" value="BINDING PROTEIN TRANSPEPTIDASE, PUTATIVE-RELATED"/>
    <property type="match status" value="1"/>
</dbReference>
<dbReference type="InterPro" id="IPR023346">
    <property type="entry name" value="Lysozyme-like_dom_sf"/>
</dbReference>
<evidence type="ECO:0000256" key="17">
    <source>
        <dbReference type="SAM" id="Phobius"/>
    </source>
</evidence>
<keyword evidence="11" id="KW-0573">Peptidoglycan synthesis</keyword>
<dbReference type="GO" id="GO:0030288">
    <property type="term" value="C:outer membrane-bounded periplasmic space"/>
    <property type="evidence" value="ECO:0007669"/>
    <property type="project" value="TreeGrafter"/>
</dbReference>
<dbReference type="GO" id="GO:0008955">
    <property type="term" value="F:peptidoglycan glycosyltransferase activity"/>
    <property type="evidence" value="ECO:0007669"/>
    <property type="project" value="UniProtKB-EC"/>
</dbReference>
<gene>
    <name evidence="20" type="ORF">A3H51_01090</name>
</gene>
<evidence type="ECO:0000256" key="2">
    <source>
        <dbReference type="ARBA" id="ARBA00007090"/>
    </source>
</evidence>
<comment type="caution">
    <text evidence="20">The sequence shown here is derived from an EMBL/GenBank/DDBJ whole genome shotgun (WGS) entry which is preliminary data.</text>
</comment>
<dbReference type="FunFam" id="1.10.3810.10:FF:000001">
    <property type="entry name" value="Penicillin-binding protein 1A"/>
    <property type="match status" value="1"/>
</dbReference>
<dbReference type="GO" id="GO:0006508">
    <property type="term" value="P:proteolysis"/>
    <property type="evidence" value="ECO:0007669"/>
    <property type="project" value="UniProtKB-KW"/>
</dbReference>
<dbReference type="GO" id="GO:0008360">
    <property type="term" value="P:regulation of cell shape"/>
    <property type="evidence" value="ECO:0007669"/>
    <property type="project" value="UniProtKB-KW"/>
</dbReference>
<keyword evidence="9" id="KW-0378">Hydrolase</keyword>
<dbReference type="EMBL" id="MHOJ01000003">
    <property type="protein sequence ID" value="OGZ63060.1"/>
    <property type="molecule type" value="Genomic_DNA"/>
</dbReference>
<evidence type="ECO:0000256" key="1">
    <source>
        <dbReference type="ARBA" id="ARBA00004236"/>
    </source>
</evidence>
<evidence type="ECO:0000256" key="7">
    <source>
        <dbReference type="ARBA" id="ARBA00022676"/>
    </source>
</evidence>
<evidence type="ECO:0000259" key="19">
    <source>
        <dbReference type="Pfam" id="PF00912"/>
    </source>
</evidence>
<dbReference type="GO" id="GO:0009252">
    <property type="term" value="P:peptidoglycan biosynthetic process"/>
    <property type="evidence" value="ECO:0007669"/>
    <property type="project" value="UniProtKB-KW"/>
</dbReference>
<evidence type="ECO:0000256" key="12">
    <source>
        <dbReference type="ARBA" id="ARBA00023136"/>
    </source>
</evidence>
<dbReference type="GO" id="GO:0009002">
    <property type="term" value="F:serine-type D-Ala-D-Ala carboxypeptidase activity"/>
    <property type="evidence" value="ECO:0007669"/>
    <property type="project" value="UniProtKB-EC"/>
</dbReference>
<evidence type="ECO:0000259" key="18">
    <source>
        <dbReference type="Pfam" id="PF00905"/>
    </source>
</evidence>
<evidence type="ECO:0000256" key="9">
    <source>
        <dbReference type="ARBA" id="ARBA00022801"/>
    </source>
</evidence>
<dbReference type="InterPro" id="IPR012338">
    <property type="entry name" value="Beta-lactam/transpept-like"/>
</dbReference>
<keyword evidence="6" id="KW-0645">Protease</keyword>
<evidence type="ECO:0000313" key="21">
    <source>
        <dbReference type="Proteomes" id="UP000178509"/>
    </source>
</evidence>
<evidence type="ECO:0000256" key="15">
    <source>
        <dbReference type="ARBA" id="ARBA00034000"/>
    </source>
</evidence>
<sequence>MFTTSYQKLKQFVIRGLKWLWENKIKILKILLYFLLAVLIKLKKLLKKLFTYLWKHKKPLLKAGGYTAFFSFLIVAFLFIYYLKDIPSRDTINDLFVPESTKILDRTGTSILYDIYDEYNRTVISAEQIPPFVKYATIVAEDDNFYHHWGIDIKAIARAFLINIKGGGVIQGGSTITQQYIKNLFLTPKRTLARKVKEAILAIDIEFLYTKDEILTGYLNYVPYGHNAYGVEAASRVYFNKNAKDLTLAESAILAALPKATTYYSNNPEALKARQVYILDRMLHFGYITQDEHTKSVSETPQINAAYSSLSSPHFVIMVKQYLEQKYGAAFIQQAGLKVVTTLDKTLQDAAEKAVENYAETNVKNFNANNAALVALDPRTGQILAMIGSKNYLGNSSPEGCIPGKTCAFDPQVNITTSLQQPGSAFKPFAYAAAFRKGYTPDTIVYDIKTEFNPNCPWTAHQEKDEFGLECYHPDNYDSLQFGPISLKEALAQSRNIGSVKVLYLAGVENTIKLAQDMGIESLKDRTGYGLSLVLGGADVTLLEQTSAFGTFATRGTRNTPQFILKIEDKNGNVLEEFKQESRKVLEENIADQINYILSTNQFRTRVFGEQNYLTIGGLDIAVKTGTTQEYMDAWAVGYTPSLVAGVWVGNNNNKPMNNAPGASASAPIWNMFFKEVYANKAKESTNLKEKEFYFNLPTISDEEKFVTPDIDTTGIDVLDGQPQGHSILHLVAKDEPRKSGDSKDSPLYLNWENAVRNWLGNK</sequence>
<keyword evidence="13" id="KW-0511">Multifunctional enzyme</keyword>
<keyword evidence="12 17" id="KW-0472">Membrane</keyword>
<keyword evidence="10" id="KW-0133">Cell shape</keyword>
<keyword evidence="17" id="KW-0812">Transmembrane</keyword>
<keyword evidence="5" id="KW-0121">Carboxypeptidase</keyword>
<comment type="catalytic activity">
    <reaction evidence="15">
        <text>Preferential cleavage: (Ac)2-L-Lys-D-Ala-|-D-Ala. Also transpeptidation of peptidyl-alanyl moieties that are N-acyl substituents of D-alanine.</text>
        <dbReference type="EC" id="3.4.16.4"/>
    </reaction>
</comment>
<name>A0A1G2HLB8_9BACT</name>
<comment type="catalytic activity">
    <reaction evidence="16">
        <text>[GlcNAc-(1-&gt;4)-Mur2Ac(oyl-L-Ala-gamma-D-Glu-L-Lys-D-Ala-D-Ala)](n)-di-trans,octa-cis-undecaprenyl diphosphate + beta-D-GlcNAc-(1-&gt;4)-Mur2Ac(oyl-L-Ala-gamma-D-Glu-L-Lys-D-Ala-D-Ala)-di-trans,octa-cis-undecaprenyl diphosphate = [GlcNAc-(1-&gt;4)-Mur2Ac(oyl-L-Ala-gamma-D-Glu-L-Lys-D-Ala-D-Ala)](n+1)-di-trans,octa-cis-undecaprenyl diphosphate + di-trans,octa-cis-undecaprenyl diphosphate + H(+)</text>
        <dbReference type="Rhea" id="RHEA:23708"/>
        <dbReference type="Rhea" id="RHEA-COMP:9602"/>
        <dbReference type="Rhea" id="RHEA-COMP:9603"/>
        <dbReference type="ChEBI" id="CHEBI:15378"/>
        <dbReference type="ChEBI" id="CHEBI:58405"/>
        <dbReference type="ChEBI" id="CHEBI:60033"/>
        <dbReference type="ChEBI" id="CHEBI:78435"/>
        <dbReference type="EC" id="2.4.99.28"/>
    </reaction>
</comment>
<keyword evidence="17" id="KW-1133">Transmembrane helix</keyword>
<feature type="transmembrane region" description="Helical" evidence="17">
    <location>
        <begin position="63"/>
        <end position="83"/>
    </location>
</feature>
<reference evidence="20 21" key="1">
    <citation type="journal article" date="2016" name="Nat. Commun.">
        <title>Thousands of microbial genomes shed light on interconnected biogeochemical processes in an aquifer system.</title>
        <authorList>
            <person name="Anantharaman K."/>
            <person name="Brown C.T."/>
            <person name="Hug L.A."/>
            <person name="Sharon I."/>
            <person name="Castelle C.J."/>
            <person name="Probst A.J."/>
            <person name="Thomas B.C."/>
            <person name="Singh A."/>
            <person name="Wilkins M.J."/>
            <person name="Karaoz U."/>
            <person name="Brodie E.L."/>
            <person name="Williams K.H."/>
            <person name="Hubbard S.S."/>
            <person name="Banfield J.F."/>
        </authorList>
    </citation>
    <scope>NUCLEOTIDE SEQUENCE [LARGE SCALE GENOMIC DNA]</scope>
</reference>
<dbReference type="PANTHER" id="PTHR32282:SF11">
    <property type="entry name" value="PENICILLIN-BINDING PROTEIN 1B"/>
    <property type="match status" value="1"/>
</dbReference>
<feature type="transmembrane region" description="Helical" evidence="17">
    <location>
        <begin position="25"/>
        <end position="42"/>
    </location>
</feature>
<dbReference type="Gene3D" id="3.40.710.10">
    <property type="entry name" value="DD-peptidase/beta-lactamase superfamily"/>
    <property type="match status" value="1"/>
</dbReference>
<keyword evidence="4" id="KW-1003">Cell membrane</keyword>
<dbReference type="InterPro" id="IPR036950">
    <property type="entry name" value="PBP_transglycosylase"/>
</dbReference>
<evidence type="ECO:0000256" key="4">
    <source>
        <dbReference type="ARBA" id="ARBA00022475"/>
    </source>
</evidence>
<evidence type="ECO:0000256" key="11">
    <source>
        <dbReference type="ARBA" id="ARBA00022984"/>
    </source>
</evidence>
<comment type="similarity">
    <text evidence="3">In the N-terminal section; belongs to the glycosyltransferase 51 family.</text>
</comment>
<comment type="similarity">
    <text evidence="2">In the C-terminal section; belongs to the transpeptidase family.</text>
</comment>
<dbReference type="SUPFAM" id="SSF53955">
    <property type="entry name" value="Lysozyme-like"/>
    <property type="match status" value="1"/>
</dbReference>
<protein>
    <submittedName>
        <fullName evidence="20">Uncharacterized protein</fullName>
    </submittedName>
</protein>
<accession>A0A1G2HLB8</accession>
<keyword evidence="14" id="KW-0961">Cell wall biogenesis/degradation</keyword>
<organism evidence="20 21">
    <name type="scientific">Candidatus Spechtbacteria bacterium RIFCSPLOWO2_02_FULL_38_8</name>
    <dbReference type="NCBI Taxonomy" id="1802164"/>
    <lineage>
        <taxon>Bacteria</taxon>
        <taxon>Candidatus Spechtiibacteriota</taxon>
    </lineage>
</organism>
<dbReference type="GO" id="GO:0005886">
    <property type="term" value="C:plasma membrane"/>
    <property type="evidence" value="ECO:0007669"/>
    <property type="project" value="UniProtKB-SubCell"/>
</dbReference>
<keyword evidence="8" id="KW-0808">Transferase</keyword>
<evidence type="ECO:0000313" key="20">
    <source>
        <dbReference type="EMBL" id="OGZ63060.1"/>
    </source>
</evidence>
<evidence type="ECO:0000256" key="10">
    <source>
        <dbReference type="ARBA" id="ARBA00022960"/>
    </source>
</evidence>
<evidence type="ECO:0000256" key="14">
    <source>
        <dbReference type="ARBA" id="ARBA00023316"/>
    </source>
</evidence>
<dbReference type="Gene3D" id="1.10.3810.10">
    <property type="entry name" value="Biosynthetic peptidoglycan transglycosylase-like"/>
    <property type="match status" value="1"/>
</dbReference>
<evidence type="ECO:0000256" key="16">
    <source>
        <dbReference type="ARBA" id="ARBA00049902"/>
    </source>
</evidence>
<dbReference type="Pfam" id="PF00912">
    <property type="entry name" value="Transgly"/>
    <property type="match status" value="1"/>
</dbReference>
<dbReference type="InterPro" id="IPR050396">
    <property type="entry name" value="Glycosyltr_51/Transpeptidase"/>
</dbReference>
<dbReference type="Proteomes" id="UP000178509">
    <property type="component" value="Unassembled WGS sequence"/>
</dbReference>
<dbReference type="Pfam" id="PF00905">
    <property type="entry name" value="Transpeptidase"/>
    <property type="match status" value="1"/>
</dbReference>
<feature type="domain" description="Penicillin-binding protein transpeptidase" evidence="18">
    <location>
        <begin position="372"/>
        <end position="671"/>
    </location>
</feature>
<evidence type="ECO:0000256" key="6">
    <source>
        <dbReference type="ARBA" id="ARBA00022670"/>
    </source>
</evidence>
<dbReference type="InterPro" id="IPR001460">
    <property type="entry name" value="PCN-bd_Tpept"/>
</dbReference>
<comment type="subcellular location">
    <subcellularLocation>
        <location evidence="1">Cell membrane</location>
    </subcellularLocation>
</comment>
<evidence type="ECO:0000256" key="13">
    <source>
        <dbReference type="ARBA" id="ARBA00023268"/>
    </source>
</evidence>
<feature type="domain" description="Glycosyl transferase family 51" evidence="19">
    <location>
        <begin position="114"/>
        <end position="282"/>
    </location>
</feature>
<dbReference type="STRING" id="1802164.A3H51_01090"/>
<evidence type="ECO:0000256" key="3">
    <source>
        <dbReference type="ARBA" id="ARBA00007739"/>
    </source>
</evidence>
<dbReference type="InterPro" id="IPR001264">
    <property type="entry name" value="Glyco_trans_51"/>
</dbReference>
<proteinExistence type="inferred from homology"/>
<dbReference type="GO" id="GO:0008658">
    <property type="term" value="F:penicillin binding"/>
    <property type="evidence" value="ECO:0007669"/>
    <property type="project" value="InterPro"/>
</dbReference>
<keyword evidence="7" id="KW-0328">Glycosyltransferase</keyword>
<dbReference type="AlphaFoldDB" id="A0A1G2HLB8"/>